<keyword evidence="3 6" id="KW-0812">Transmembrane</keyword>
<evidence type="ECO:0000256" key="4">
    <source>
        <dbReference type="ARBA" id="ARBA00022989"/>
    </source>
</evidence>
<dbReference type="Proteomes" id="UP000266301">
    <property type="component" value="Chromosome"/>
</dbReference>
<accession>A0A386H1Y4</accession>
<feature type="domain" description="ABC3 transporter permease C-terminal" evidence="7">
    <location>
        <begin position="247"/>
        <end position="351"/>
    </location>
</feature>
<organism evidence="8 9">
    <name type="scientific">Clostridium fermenticellae</name>
    <dbReference type="NCBI Taxonomy" id="2068654"/>
    <lineage>
        <taxon>Bacteria</taxon>
        <taxon>Bacillati</taxon>
        <taxon>Bacillota</taxon>
        <taxon>Clostridia</taxon>
        <taxon>Eubacteriales</taxon>
        <taxon>Clostridiaceae</taxon>
        <taxon>Clostridium</taxon>
    </lineage>
</organism>
<sequence>MKISVKYFRKTKFLTLCLTSILIFASLIIGYIEKVYDITLEANNFKTINSISFYFNENGFKLENVIKTLKEIESQKNIIIIHEGGEAFIPGVSQYGFYFNGIYKNKYNLLEGRFFTTNDFKGNKKIAVVGKDILNNTNTEDGKKYIYRGNEKFLVVGIMGKKNKETQYDSCILYNLNCDLNYENLTYLYGGFNLDSLVRSDNDLKNLIHKINTRNNSSSIEISNQAHAVSPLITALQGSSTVMLNFSLIILCIVITLIRTTFHWIYTISLELGVRRMYGASNRDIIFHITKRYLMISFISFIISIAVQKTLIMSKFLQIQNASLNAFNIFISVIFILLIGIIVIGISSLGINRAQISYLIKGRA</sequence>
<dbReference type="AlphaFoldDB" id="A0A386H1Y4"/>
<evidence type="ECO:0000259" key="7">
    <source>
        <dbReference type="Pfam" id="PF02687"/>
    </source>
</evidence>
<dbReference type="OrthoDB" id="1907753at2"/>
<evidence type="ECO:0000256" key="3">
    <source>
        <dbReference type="ARBA" id="ARBA00022692"/>
    </source>
</evidence>
<dbReference type="Pfam" id="PF02687">
    <property type="entry name" value="FtsX"/>
    <property type="match status" value="1"/>
</dbReference>
<feature type="transmembrane region" description="Helical" evidence="6">
    <location>
        <begin position="293"/>
        <end position="314"/>
    </location>
</feature>
<evidence type="ECO:0000256" key="1">
    <source>
        <dbReference type="ARBA" id="ARBA00004651"/>
    </source>
</evidence>
<keyword evidence="2" id="KW-1003">Cell membrane</keyword>
<evidence type="ECO:0000256" key="6">
    <source>
        <dbReference type="SAM" id="Phobius"/>
    </source>
</evidence>
<feature type="transmembrane region" description="Helical" evidence="6">
    <location>
        <begin position="326"/>
        <end position="351"/>
    </location>
</feature>
<keyword evidence="5 6" id="KW-0472">Membrane</keyword>
<evidence type="ECO:0000256" key="2">
    <source>
        <dbReference type="ARBA" id="ARBA00022475"/>
    </source>
</evidence>
<keyword evidence="9" id="KW-1185">Reference proteome</keyword>
<keyword evidence="4 6" id="KW-1133">Transmembrane helix</keyword>
<reference evidence="8 9" key="1">
    <citation type="journal article" date="2019" name="Int. J. Syst. Evol. Microbiol.">
        <title>Clostridium fermenticellae sp. nov., isolated from the mud in a fermentation cellar for the production of the Chinese liquor, baijiu.</title>
        <authorList>
            <person name="Xu P.X."/>
            <person name="Chai L.J."/>
            <person name="Qiu T."/>
            <person name="Zhang X.J."/>
            <person name="Lu Z.M."/>
            <person name="Xiao C."/>
            <person name="Wang S.T."/>
            <person name="Shen C.H."/>
            <person name="Shi J.S."/>
            <person name="Xu Z.H."/>
        </authorList>
    </citation>
    <scope>NUCLEOTIDE SEQUENCE [LARGE SCALE GENOMIC DNA]</scope>
    <source>
        <strain evidence="8 9">JN500901</strain>
    </source>
</reference>
<evidence type="ECO:0000256" key="5">
    <source>
        <dbReference type="ARBA" id="ARBA00023136"/>
    </source>
</evidence>
<dbReference type="EMBL" id="CP032416">
    <property type="protein sequence ID" value="AYD39709.1"/>
    <property type="molecule type" value="Genomic_DNA"/>
</dbReference>
<dbReference type="GO" id="GO:0005886">
    <property type="term" value="C:plasma membrane"/>
    <property type="evidence" value="ECO:0007669"/>
    <property type="project" value="UniProtKB-SubCell"/>
</dbReference>
<dbReference type="KEGG" id="cfer:D4Z93_03895"/>
<gene>
    <name evidence="8" type="ORF">D4Z93_03895</name>
</gene>
<dbReference type="RefSeq" id="WP_119970558.1">
    <property type="nucleotide sequence ID" value="NZ_CP032416.1"/>
</dbReference>
<proteinExistence type="predicted"/>
<name>A0A386H1Y4_9CLOT</name>
<evidence type="ECO:0000313" key="8">
    <source>
        <dbReference type="EMBL" id="AYD39709.1"/>
    </source>
</evidence>
<evidence type="ECO:0000313" key="9">
    <source>
        <dbReference type="Proteomes" id="UP000266301"/>
    </source>
</evidence>
<protein>
    <recommendedName>
        <fullName evidence="7">ABC3 transporter permease C-terminal domain-containing protein</fullName>
    </recommendedName>
</protein>
<feature type="transmembrane region" description="Helical" evidence="6">
    <location>
        <begin position="246"/>
        <end position="272"/>
    </location>
</feature>
<comment type="subcellular location">
    <subcellularLocation>
        <location evidence="1">Cell membrane</location>
        <topology evidence="1">Multi-pass membrane protein</topology>
    </subcellularLocation>
</comment>
<dbReference type="InterPro" id="IPR003838">
    <property type="entry name" value="ABC3_permease_C"/>
</dbReference>